<dbReference type="SUPFAM" id="SSF46689">
    <property type="entry name" value="Homeodomain-like"/>
    <property type="match status" value="1"/>
</dbReference>
<evidence type="ECO:0000256" key="14">
    <source>
        <dbReference type="RuleBase" id="RU000682"/>
    </source>
</evidence>
<dbReference type="SMART" id="SM00724">
    <property type="entry name" value="TLC"/>
    <property type="match status" value="1"/>
</dbReference>
<keyword evidence="8 16" id="KW-1133">Transmembrane helix</keyword>
<dbReference type="InterPro" id="IPR009057">
    <property type="entry name" value="Homeodomain-like_sf"/>
</dbReference>
<dbReference type="PANTHER" id="PTHR12560:SF6">
    <property type="entry name" value="CERAMIDE SYNTHASE 4"/>
    <property type="match status" value="1"/>
</dbReference>
<evidence type="ECO:0000256" key="13">
    <source>
        <dbReference type="PROSITE-ProRule" id="PRU00205"/>
    </source>
</evidence>
<dbReference type="FunCoup" id="A0A7N4NZ53">
    <property type="interactions" value="492"/>
</dbReference>
<keyword evidence="9" id="KW-0443">Lipid metabolism</keyword>
<dbReference type="CDD" id="cd00086">
    <property type="entry name" value="homeodomain"/>
    <property type="match status" value="1"/>
</dbReference>
<keyword evidence="6 13" id="KW-0812">Transmembrane</keyword>
<dbReference type="PROSITE" id="PS50922">
    <property type="entry name" value="TLC"/>
    <property type="match status" value="1"/>
</dbReference>
<proteinExistence type="predicted"/>
<dbReference type="Proteomes" id="UP000007648">
    <property type="component" value="Unassembled WGS sequence"/>
</dbReference>
<feature type="compositionally biased region" description="Acidic residues" evidence="15">
    <location>
        <begin position="362"/>
        <end position="371"/>
    </location>
</feature>
<keyword evidence="4" id="KW-0444">Lipid biosynthesis</keyword>
<dbReference type="PIRSF" id="PIRSF005225">
    <property type="entry name" value="LAG1_LAC1"/>
    <property type="match status" value="1"/>
</dbReference>
<feature type="domain" description="TLC" evidence="18">
    <location>
        <begin position="148"/>
        <end position="349"/>
    </location>
</feature>
<evidence type="ECO:0000259" key="17">
    <source>
        <dbReference type="PROSITE" id="PS50071"/>
    </source>
</evidence>
<feature type="transmembrane region" description="Helical" evidence="16">
    <location>
        <begin position="197"/>
        <end position="216"/>
    </location>
</feature>
<comment type="catalytic activity">
    <reaction evidence="11">
        <text>sphinganine + octadecanoyl-CoA = N-(octadecanoyl)-sphinganine + CoA + H(+)</text>
        <dbReference type="Rhea" id="RHEA:36547"/>
        <dbReference type="ChEBI" id="CHEBI:15378"/>
        <dbReference type="ChEBI" id="CHEBI:57287"/>
        <dbReference type="ChEBI" id="CHEBI:57394"/>
        <dbReference type="ChEBI" id="CHEBI:57817"/>
        <dbReference type="ChEBI" id="CHEBI:67033"/>
    </reaction>
    <physiologicalReaction direction="left-to-right" evidence="11">
        <dbReference type="Rhea" id="RHEA:36548"/>
    </physiologicalReaction>
</comment>
<dbReference type="KEGG" id="shr:100919047"/>
<reference evidence="19 20" key="1">
    <citation type="journal article" date="2011" name="Proc. Natl. Acad. Sci. U.S.A.">
        <title>Genetic diversity and population structure of the endangered marsupial Sarcophilus harrisii (Tasmanian devil).</title>
        <authorList>
            <person name="Miller W."/>
            <person name="Hayes V.M."/>
            <person name="Ratan A."/>
            <person name="Petersen D.C."/>
            <person name="Wittekindt N.E."/>
            <person name="Miller J."/>
            <person name="Walenz B."/>
            <person name="Knight J."/>
            <person name="Qi J."/>
            <person name="Zhao F."/>
            <person name="Wang Q."/>
            <person name="Bedoya-Reina O.C."/>
            <person name="Katiyar N."/>
            <person name="Tomsho L.P."/>
            <person name="Kasson L.M."/>
            <person name="Hardie R.A."/>
            <person name="Woodbridge P."/>
            <person name="Tindall E.A."/>
            <person name="Bertelsen M.F."/>
            <person name="Dixon D."/>
            <person name="Pyecroft S."/>
            <person name="Helgen K.M."/>
            <person name="Lesk A.M."/>
            <person name="Pringle T.H."/>
            <person name="Patterson N."/>
            <person name="Zhang Y."/>
            <person name="Kreiss A."/>
            <person name="Woods G.M."/>
            <person name="Jones M.E."/>
            <person name="Schuster S.C."/>
        </authorList>
    </citation>
    <scope>NUCLEOTIDE SEQUENCE [LARGE SCALE GENOMIC DNA]</scope>
</reference>
<dbReference type="GeneTree" id="ENSGT01030000234515"/>
<gene>
    <name evidence="19" type="primary">LOC100919047</name>
</gene>
<dbReference type="Gene3D" id="1.10.10.60">
    <property type="entry name" value="Homeodomain-like"/>
    <property type="match status" value="1"/>
</dbReference>
<reference evidence="19" key="3">
    <citation type="submission" date="2025-09" db="UniProtKB">
        <authorList>
            <consortium name="Ensembl"/>
        </authorList>
    </citation>
    <scope>IDENTIFICATION</scope>
</reference>
<evidence type="ECO:0000256" key="4">
    <source>
        <dbReference type="ARBA" id="ARBA00022516"/>
    </source>
</evidence>
<dbReference type="PROSITE" id="PS50071">
    <property type="entry name" value="HOMEOBOX_2"/>
    <property type="match status" value="1"/>
</dbReference>
<keyword evidence="20" id="KW-1185">Reference proteome</keyword>
<reference evidence="19" key="2">
    <citation type="submission" date="2025-08" db="UniProtKB">
        <authorList>
            <consortium name="Ensembl"/>
        </authorList>
    </citation>
    <scope>IDENTIFICATION</scope>
</reference>
<feature type="transmembrane region" description="Helical" evidence="16">
    <location>
        <begin position="277"/>
        <end position="297"/>
    </location>
</feature>
<comment type="pathway">
    <text evidence="3">Sphingolipid metabolism.</text>
</comment>
<keyword evidence="5" id="KW-0808">Transferase</keyword>
<dbReference type="Ensembl" id="ENSSHAT00000029482.1">
    <property type="protein sequence ID" value="ENSSHAP00000030634.1"/>
    <property type="gene ID" value="ENSSHAG00000008548.2"/>
</dbReference>
<dbReference type="UniPathway" id="UPA00222"/>
<evidence type="ECO:0000313" key="20">
    <source>
        <dbReference type="Proteomes" id="UP000007648"/>
    </source>
</evidence>
<evidence type="ECO:0000256" key="2">
    <source>
        <dbReference type="ARBA" id="ARBA00004760"/>
    </source>
</evidence>
<dbReference type="GO" id="GO:0005634">
    <property type="term" value="C:nucleus"/>
    <property type="evidence" value="ECO:0007669"/>
    <property type="project" value="UniProtKB-SubCell"/>
</dbReference>
<keyword evidence="12 14" id="KW-0238">DNA-binding</keyword>
<evidence type="ECO:0008006" key="21">
    <source>
        <dbReference type="Google" id="ProtNLM"/>
    </source>
</evidence>
<dbReference type="PANTHER" id="PTHR12560">
    <property type="entry name" value="LONGEVITY ASSURANCE FACTOR 1 LAG1"/>
    <property type="match status" value="1"/>
</dbReference>
<dbReference type="GO" id="GO:0005789">
    <property type="term" value="C:endoplasmic reticulum membrane"/>
    <property type="evidence" value="ECO:0007669"/>
    <property type="project" value="UniProtKB-SubCell"/>
</dbReference>
<comment type="pathway">
    <text evidence="2">Lipid metabolism; sphingolipid metabolism.</text>
</comment>
<evidence type="ECO:0000256" key="3">
    <source>
        <dbReference type="ARBA" id="ARBA00004991"/>
    </source>
</evidence>
<dbReference type="GO" id="GO:0050291">
    <property type="term" value="F:sphingosine N-acyltransferase activity"/>
    <property type="evidence" value="ECO:0007669"/>
    <property type="project" value="InterPro"/>
</dbReference>
<evidence type="ECO:0000313" key="19">
    <source>
        <dbReference type="Ensembl" id="ENSSHAP00000030634.1"/>
    </source>
</evidence>
<organism evidence="19 20">
    <name type="scientific">Sarcophilus harrisii</name>
    <name type="common">Tasmanian devil</name>
    <name type="synonym">Sarcophilus laniarius</name>
    <dbReference type="NCBI Taxonomy" id="9305"/>
    <lineage>
        <taxon>Eukaryota</taxon>
        <taxon>Metazoa</taxon>
        <taxon>Chordata</taxon>
        <taxon>Craniata</taxon>
        <taxon>Vertebrata</taxon>
        <taxon>Euteleostomi</taxon>
        <taxon>Mammalia</taxon>
        <taxon>Metatheria</taxon>
        <taxon>Dasyuromorphia</taxon>
        <taxon>Dasyuridae</taxon>
        <taxon>Sarcophilus</taxon>
    </lineage>
</organism>
<feature type="region of interest" description="Disordered" evidence="15">
    <location>
        <begin position="361"/>
        <end position="414"/>
    </location>
</feature>
<evidence type="ECO:0000256" key="11">
    <source>
        <dbReference type="ARBA" id="ARBA00049036"/>
    </source>
</evidence>
<evidence type="ECO:0000256" key="12">
    <source>
        <dbReference type="PROSITE-ProRule" id="PRU00108"/>
    </source>
</evidence>
<dbReference type="Pfam" id="PF00046">
    <property type="entry name" value="Homeodomain"/>
    <property type="match status" value="1"/>
</dbReference>
<evidence type="ECO:0000256" key="5">
    <source>
        <dbReference type="ARBA" id="ARBA00022679"/>
    </source>
</evidence>
<dbReference type="InParanoid" id="A0A7N4NZ53"/>
<evidence type="ECO:0000256" key="16">
    <source>
        <dbReference type="SAM" id="Phobius"/>
    </source>
</evidence>
<feature type="domain" description="Homeobox" evidence="17">
    <location>
        <begin position="84"/>
        <end position="145"/>
    </location>
</feature>
<dbReference type="FunFam" id="1.10.10.60:FF:000020">
    <property type="entry name" value="Ceramide synthase 5"/>
    <property type="match status" value="1"/>
</dbReference>
<evidence type="ECO:0000259" key="18">
    <source>
        <dbReference type="PROSITE" id="PS50922"/>
    </source>
</evidence>
<feature type="transmembrane region" description="Helical" evidence="16">
    <location>
        <begin position="317"/>
        <end position="345"/>
    </location>
</feature>
<dbReference type="OrthoDB" id="537032at2759"/>
<dbReference type="Pfam" id="PF03798">
    <property type="entry name" value="TRAM_LAG1_CLN8"/>
    <property type="match status" value="1"/>
</dbReference>
<accession>A0A7N4NZ53</accession>
<dbReference type="AlphaFoldDB" id="A0A7N4NZ53"/>
<dbReference type="InterPro" id="IPR006634">
    <property type="entry name" value="TLC-dom"/>
</dbReference>
<keyword evidence="12 14" id="KW-0371">Homeobox</keyword>
<sequence length="414" mass="48480">MVRVPPLSAAAASSGPRMLTSLYEWFWKDEYWFPPGYSWADTEDSDGVTYPHPRDLLASIPIALVLMVIRFGFERTIAMPLSRALGVRDRLRVKAAPNPVLENFFRTHNKDPKEAQLSHLASQCGLSVRQAQRWFRRRRNQDRPLLSKKFCEACWRFLFYFSSFFGGFLVLYNETWLWELKTCWDKYPFQPLQPAMYWWYLLELAFYISLLLTLPFDVKRKDLKEQIIHHFVTIVLIGFSYSANLLRIGTLVLLLHDISDIFMEACKMFNYAQRRHICDTLFIIFALVFIVTRLIIFPTKILYTTYYDSMIKFQPFFGYYFFNALLMILQVLHVFWSGLILRMVYKFVLAGRMQNDIRSDLEEQNTSDEQSEAPRQKNGRLQSNDKTDTCTLPRARVARGAGPSQLANGHVPAT</sequence>
<evidence type="ECO:0000256" key="7">
    <source>
        <dbReference type="ARBA" id="ARBA00022824"/>
    </source>
</evidence>
<dbReference type="GeneID" id="100919047"/>
<keyword evidence="12 14" id="KW-0539">Nucleus</keyword>
<feature type="transmembrane region" description="Helical" evidence="16">
    <location>
        <begin position="153"/>
        <end position="172"/>
    </location>
</feature>
<evidence type="ECO:0000256" key="6">
    <source>
        <dbReference type="ARBA" id="ARBA00022692"/>
    </source>
</evidence>
<dbReference type="RefSeq" id="XP_003760924.2">
    <property type="nucleotide sequence ID" value="XM_003760876.4"/>
</dbReference>
<feature type="transmembrane region" description="Helical" evidence="16">
    <location>
        <begin position="56"/>
        <end position="73"/>
    </location>
</feature>
<dbReference type="GO" id="GO:0046513">
    <property type="term" value="P:ceramide biosynthetic process"/>
    <property type="evidence" value="ECO:0007669"/>
    <property type="project" value="InterPro"/>
</dbReference>
<evidence type="ECO:0000256" key="1">
    <source>
        <dbReference type="ARBA" id="ARBA00004477"/>
    </source>
</evidence>
<dbReference type="GO" id="GO:0003677">
    <property type="term" value="F:DNA binding"/>
    <property type="evidence" value="ECO:0007669"/>
    <property type="project" value="UniProtKB-UniRule"/>
</dbReference>
<feature type="DNA-binding region" description="Homeobox" evidence="12">
    <location>
        <begin position="86"/>
        <end position="146"/>
    </location>
</feature>
<keyword evidence="10 13" id="KW-0472">Membrane</keyword>
<name>A0A7N4NZ53_SARHA</name>
<protein>
    <recommendedName>
        <fullName evidence="21">Ceramide synthase 4</fullName>
    </recommendedName>
</protein>
<comment type="subcellular location">
    <subcellularLocation>
        <location evidence="1">Endoplasmic reticulum membrane</location>
        <topology evidence="1">Multi-pass membrane protein</topology>
    </subcellularLocation>
    <subcellularLocation>
        <location evidence="12 14">Nucleus</location>
    </subcellularLocation>
</comment>
<evidence type="ECO:0000256" key="9">
    <source>
        <dbReference type="ARBA" id="ARBA00023098"/>
    </source>
</evidence>
<evidence type="ECO:0000256" key="8">
    <source>
        <dbReference type="ARBA" id="ARBA00022989"/>
    </source>
</evidence>
<dbReference type="InterPro" id="IPR016439">
    <property type="entry name" value="Lag1/Lac1-like"/>
</dbReference>
<evidence type="ECO:0000256" key="15">
    <source>
        <dbReference type="SAM" id="MobiDB-lite"/>
    </source>
</evidence>
<keyword evidence="7" id="KW-0256">Endoplasmic reticulum</keyword>
<evidence type="ECO:0000256" key="10">
    <source>
        <dbReference type="ARBA" id="ARBA00023136"/>
    </source>
</evidence>
<dbReference type="InterPro" id="IPR001356">
    <property type="entry name" value="HD"/>
</dbReference>